<dbReference type="GO" id="GO:0008157">
    <property type="term" value="F:protein phosphatase 1 binding"/>
    <property type="evidence" value="ECO:0007669"/>
    <property type="project" value="TreeGrafter"/>
</dbReference>
<protein>
    <submittedName>
        <fullName evidence="3">PPP1R3</fullName>
    </submittedName>
</protein>
<dbReference type="GO" id="GO:0000164">
    <property type="term" value="C:protein phosphatase type 1 complex"/>
    <property type="evidence" value="ECO:0007669"/>
    <property type="project" value="TreeGrafter"/>
</dbReference>
<dbReference type="InterPro" id="IPR005036">
    <property type="entry name" value="CBM21_dom"/>
</dbReference>
<dbReference type="EMBL" id="CACVKT020009086">
    <property type="protein sequence ID" value="CAC5420326.1"/>
    <property type="molecule type" value="Genomic_DNA"/>
</dbReference>
<dbReference type="OrthoDB" id="1881at2759"/>
<evidence type="ECO:0000313" key="3">
    <source>
        <dbReference type="EMBL" id="CAC5420326.1"/>
    </source>
</evidence>
<name>A0A6J8EKA6_MYTCO</name>
<evidence type="ECO:0000313" key="4">
    <source>
        <dbReference type="Proteomes" id="UP000507470"/>
    </source>
</evidence>
<dbReference type="PANTHER" id="PTHR12307:SF36">
    <property type="entry name" value="GLYCOGEN-BINDING SUBUNIT 76A"/>
    <property type="match status" value="1"/>
</dbReference>
<dbReference type="PANTHER" id="PTHR12307">
    <property type="entry name" value="PROTEIN PHOSPHATASE 1 REGULATORY SUBUNIT"/>
    <property type="match status" value="1"/>
</dbReference>
<evidence type="ECO:0000259" key="2">
    <source>
        <dbReference type="PROSITE" id="PS51159"/>
    </source>
</evidence>
<accession>A0A6J8EKA6</accession>
<dbReference type="InterPro" id="IPR038175">
    <property type="entry name" value="CBM21_dom_sf"/>
</dbReference>
<gene>
    <name evidence="3" type="ORF">MCOR_52552</name>
</gene>
<dbReference type="Proteomes" id="UP000507470">
    <property type="component" value="Unassembled WGS sequence"/>
</dbReference>
<dbReference type="GO" id="GO:0005979">
    <property type="term" value="P:regulation of glycogen biosynthetic process"/>
    <property type="evidence" value="ECO:0007669"/>
    <property type="project" value="TreeGrafter"/>
</dbReference>
<dbReference type="InterPro" id="IPR050782">
    <property type="entry name" value="PP1_regulatory_subunit_3"/>
</dbReference>
<evidence type="ECO:0000256" key="1">
    <source>
        <dbReference type="SAM" id="MobiDB-lite"/>
    </source>
</evidence>
<feature type="region of interest" description="Disordered" evidence="1">
    <location>
        <begin position="121"/>
        <end position="151"/>
    </location>
</feature>
<dbReference type="GO" id="GO:2001069">
    <property type="term" value="F:glycogen binding"/>
    <property type="evidence" value="ECO:0007669"/>
    <property type="project" value="TreeGrafter"/>
</dbReference>
<keyword evidence="4" id="KW-1185">Reference proteome</keyword>
<sequence>MSGWDFLFHLIQICFIFDFRSKTKQGISMLKSESQIPFAKFGTMPVDFTSYLLASSPPASSFEFLNFSQHLDNTRLSLNGYVYKDSSVASSICALKQRKSESNYQKRNRPELKPIITNISSYGEEDGQSTSADSQSPTPPTSPGKSKKKVSFADHRGMALACVKIMTEPSDVPPKIKEEVLAAVRQGATAGVSDQPPLVINFPQPASDYLAFRDLLEQNCVSLENVIIRDYKVLGTIKVKNISFEKRVFVRVTFDSWENYLDFEGVFLQGQPSASNNIDTFSFEFDVPTDLNRNSVVEFAVCFEANSQQYWDNRKGENYKITICSETSFVTQPDGQKITEDKPLKKVDSWTEYASWNKVDTTIPYW</sequence>
<reference evidence="3 4" key="1">
    <citation type="submission" date="2020-06" db="EMBL/GenBank/DDBJ databases">
        <authorList>
            <person name="Li R."/>
            <person name="Bekaert M."/>
        </authorList>
    </citation>
    <scope>NUCLEOTIDE SEQUENCE [LARGE SCALE GENOMIC DNA]</scope>
    <source>
        <strain evidence="4">wild</strain>
    </source>
</reference>
<organism evidence="3 4">
    <name type="scientific">Mytilus coruscus</name>
    <name type="common">Sea mussel</name>
    <dbReference type="NCBI Taxonomy" id="42192"/>
    <lineage>
        <taxon>Eukaryota</taxon>
        <taxon>Metazoa</taxon>
        <taxon>Spiralia</taxon>
        <taxon>Lophotrochozoa</taxon>
        <taxon>Mollusca</taxon>
        <taxon>Bivalvia</taxon>
        <taxon>Autobranchia</taxon>
        <taxon>Pteriomorphia</taxon>
        <taxon>Mytilida</taxon>
        <taxon>Mytiloidea</taxon>
        <taxon>Mytilidae</taxon>
        <taxon>Mytilinae</taxon>
        <taxon>Mytilus</taxon>
    </lineage>
</organism>
<dbReference type="Gene3D" id="2.60.40.2440">
    <property type="entry name" value="Carbohydrate binding type-21 domain"/>
    <property type="match status" value="1"/>
</dbReference>
<dbReference type="AlphaFoldDB" id="A0A6J8EKA6"/>
<dbReference type="Pfam" id="PF03370">
    <property type="entry name" value="CBM_21"/>
    <property type="match status" value="1"/>
</dbReference>
<proteinExistence type="predicted"/>
<feature type="domain" description="CBM21" evidence="2">
    <location>
        <begin position="213"/>
        <end position="322"/>
    </location>
</feature>
<dbReference type="PROSITE" id="PS51159">
    <property type="entry name" value="CBM21"/>
    <property type="match status" value="1"/>
</dbReference>